<organism evidence="1">
    <name type="scientific">Oryza glumipatula</name>
    <dbReference type="NCBI Taxonomy" id="40148"/>
    <lineage>
        <taxon>Eukaryota</taxon>
        <taxon>Viridiplantae</taxon>
        <taxon>Streptophyta</taxon>
        <taxon>Embryophyta</taxon>
        <taxon>Tracheophyta</taxon>
        <taxon>Spermatophyta</taxon>
        <taxon>Magnoliopsida</taxon>
        <taxon>Liliopsida</taxon>
        <taxon>Poales</taxon>
        <taxon>Poaceae</taxon>
        <taxon>BOP clade</taxon>
        <taxon>Oryzoideae</taxon>
        <taxon>Oryzeae</taxon>
        <taxon>Oryzinae</taxon>
        <taxon>Oryza</taxon>
    </lineage>
</organism>
<accession>A0A0D9Z9X5</accession>
<sequence>MTGQQQDKGATVTGYIADMLRRGDMMAKVLTKAQEAVMSVIGKNRVSDTVKAVDRAWRSLIANM</sequence>
<name>A0A0D9Z9X5_9ORYZ</name>
<proteinExistence type="predicted"/>
<dbReference type="Proteomes" id="UP000026961">
    <property type="component" value="Chromosome 3"/>
</dbReference>
<dbReference type="Gramene" id="OGLUM03G25040.1">
    <property type="protein sequence ID" value="OGLUM03G25040.1"/>
    <property type="gene ID" value="OGLUM03G25040"/>
</dbReference>
<dbReference type="EnsemblPlants" id="OGLUM03G25040.1">
    <property type="protein sequence ID" value="OGLUM03G25040.1"/>
    <property type="gene ID" value="OGLUM03G25040"/>
</dbReference>
<reference evidence="1" key="1">
    <citation type="submission" date="2015-04" db="UniProtKB">
        <authorList>
            <consortium name="EnsemblPlants"/>
        </authorList>
    </citation>
    <scope>IDENTIFICATION</scope>
</reference>
<reference evidence="1" key="2">
    <citation type="submission" date="2018-05" db="EMBL/GenBank/DDBJ databases">
        <title>OgluRS3 (Oryza glumaepatula Reference Sequence Version 3).</title>
        <authorList>
            <person name="Zhang J."/>
            <person name="Kudrna D."/>
            <person name="Lee S."/>
            <person name="Talag J."/>
            <person name="Welchert J."/>
            <person name="Wing R.A."/>
        </authorList>
    </citation>
    <scope>NUCLEOTIDE SEQUENCE [LARGE SCALE GENOMIC DNA]</scope>
</reference>
<evidence type="ECO:0000313" key="1">
    <source>
        <dbReference type="EnsemblPlants" id="OGLUM03G25040.1"/>
    </source>
</evidence>
<dbReference type="AlphaFoldDB" id="A0A0D9Z9X5"/>
<evidence type="ECO:0000313" key="2">
    <source>
        <dbReference type="Proteomes" id="UP000026961"/>
    </source>
</evidence>
<keyword evidence="2" id="KW-1185">Reference proteome</keyword>
<dbReference type="HOGENOM" id="CLU_2871290_0_0_1"/>
<protein>
    <submittedName>
        <fullName evidence="1">Uncharacterized protein</fullName>
    </submittedName>
</protein>